<reference evidence="1 2" key="1">
    <citation type="submission" date="2017-11" db="EMBL/GenBank/DDBJ databases">
        <title>Sphingomonas oleivorans sp. nov., isolated from oil-contaminated soil.</title>
        <authorList>
            <person name="Wang L."/>
            <person name="Chen L."/>
        </authorList>
    </citation>
    <scope>NUCLEOTIDE SEQUENCE [LARGE SCALE GENOMIC DNA]</scope>
    <source>
        <strain evidence="1 2">K101</strain>
    </source>
</reference>
<dbReference type="EMBL" id="PHHF01000063">
    <property type="protein sequence ID" value="PTD18562.1"/>
    <property type="molecule type" value="Genomic_DNA"/>
</dbReference>
<proteinExistence type="predicted"/>
<dbReference type="AlphaFoldDB" id="A0A2T4HS04"/>
<evidence type="ECO:0000313" key="1">
    <source>
        <dbReference type="EMBL" id="PTD18562.1"/>
    </source>
</evidence>
<dbReference type="Proteomes" id="UP000241206">
    <property type="component" value="Unassembled WGS sequence"/>
</dbReference>
<evidence type="ECO:0000313" key="2">
    <source>
        <dbReference type="Proteomes" id="UP000241206"/>
    </source>
</evidence>
<protein>
    <submittedName>
        <fullName evidence="1">Uncharacterized protein</fullName>
    </submittedName>
</protein>
<keyword evidence="2" id="KW-1185">Reference proteome</keyword>
<name>A0A2T4HS04_9SPHN</name>
<accession>A0A2T4HS04</accession>
<organism evidence="1 2">
    <name type="scientific">Edaphosphingomonas fennica</name>
    <dbReference type="NCBI Taxonomy" id="114404"/>
    <lineage>
        <taxon>Bacteria</taxon>
        <taxon>Pseudomonadati</taxon>
        <taxon>Pseudomonadota</taxon>
        <taxon>Alphaproteobacteria</taxon>
        <taxon>Sphingomonadales</taxon>
        <taxon>Rhizorhabdaceae</taxon>
        <taxon>Edaphosphingomonas</taxon>
    </lineage>
</organism>
<sequence length="147" mass="15750">MGLLGLLWGAGADASELAGPGRFCGYSPIIDLLPGEHVVTLDGGVHGGRFQWEGDFGKLEVFGIGWASRPKGRSVPKASSHGHVVFAERRIQGRYVIALWNRAHGAAYFSSPGPLTAAQRSAIGRVDLFEEGEEPAACDLRTTFAWE</sequence>
<gene>
    <name evidence="1" type="ORF">CV103_14860</name>
</gene>
<comment type="caution">
    <text evidence="1">The sequence shown here is derived from an EMBL/GenBank/DDBJ whole genome shotgun (WGS) entry which is preliminary data.</text>
</comment>